<protein>
    <submittedName>
        <fullName evidence="3">ATPase</fullName>
    </submittedName>
</protein>
<comment type="caution">
    <text evidence="3">The sequence shown here is derived from an EMBL/GenBank/DDBJ whole genome shotgun (WGS) entry which is preliminary data.</text>
</comment>
<name>A0A0L6CMP1_9MICO</name>
<dbReference type="InterPro" id="IPR013538">
    <property type="entry name" value="ASHA1/2-like_C"/>
</dbReference>
<gene>
    <name evidence="3" type="ORF">VV01_20235</name>
</gene>
<dbReference type="CDD" id="cd08899">
    <property type="entry name" value="SRPBCC_CalC_Aha1-like_6"/>
    <property type="match status" value="1"/>
</dbReference>
<dbReference type="PATRIC" id="fig|1631356.3.peg.4065"/>
<sequence length="165" mass="18121">MSPTPTGRLVAATTGTDLTLTRELRAGIDDMWASLTESDRTARWFASWTGDGRPGQTVRITLTAEEGQPESDLTIIACEPPHRLEVETVDEYGRWHLEATLAESATGTTLTFTHHLDASAVVAEVGPGWEYYLDRLVLSVDGGDEPAWDDYFPAQKAYYEGLSAE</sequence>
<dbReference type="RefSeq" id="WP_050671465.1">
    <property type="nucleotide sequence ID" value="NZ_LAIR01000002.1"/>
</dbReference>
<organism evidence="3 4">
    <name type="scientific">Luteipulveratus halotolerans</name>
    <dbReference type="NCBI Taxonomy" id="1631356"/>
    <lineage>
        <taxon>Bacteria</taxon>
        <taxon>Bacillati</taxon>
        <taxon>Actinomycetota</taxon>
        <taxon>Actinomycetes</taxon>
        <taxon>Micrococcales</taxon>
        <taxon>Dermacoccaceae</taxon>
        <taxon>Luteipulveratus</taxon>
    </lineage>
</organism>
<dbReference type="Proteomes" id="UP000037397">
    <property type="component" value="Unassembled WGS sequence"/>
</dbReference>
<dbReference type="Pfam" id="PF08327">
    <property type="entry name" value="AHSA1"/>
    <property type="match status" value="1"/>
</dbReference>
<proteinExistence type="inferred from homology"/>
<evidence type="ECO:0000313" key="3">
    <source>
        <dbReference type="EMBL" id="KNX38930.1"/>
    </source>
</evidence>
<evidence type="ECO:0000313" key="4">
    <source>
        <dbReference type="Proteomes" id="UP000037397"/>
    </source>
</evidence>
<dbReference type="SUPFAM" id="SSF55961">
    <property type="entry name" value="Bet v1-like"/>
    <property type="match status" value="1"/>
</dbReference>
<evidence type="ECO:0000259" key="2">
    <source>
        <dbReference type="Pfam" id="PF08327"/>
    </source>
</evidence>
<keyword evidence="4" id="KW-1185">Reference proteome</keyword>
<dbReference type="Gene3D" id="3.30.530.20">
    <property type="match status" value="1"/>
</dbReference>
<dbReference type="STRING" id="1631356.VV01_20235"/>
<reference evidence="4" key="1">
    <citation type="submission" date="2015-03" db="EMBL/GenBank/DDBJ databases">
        <title>Luteipulveratus halotolerans sp. nov., a novel actinobacterium (Dermacoccaceae) from Sarawak, Malaysia.</title>
        <authorList>
            <person name="Juboi H."/>
            <person name="Basik A."/>
            <person name="Shamsul S.S."/>
            <person name="Arnold P."/>
            <person name="Schmitt E.K."/>
            <person name="Sanglier J.-J."/>
            <person name="Yeo T."/>
        </authorList>
    </citation>
    <scope>NUCLEOTIDE SEQUENCE [LARGE SCALE GENOMIC DNA]</scope>
    <source>
        <strain evidence="4">C296001</strain>
    </source>
</reference>
<dbReference type="AlphaFoldDB" id="A0A0L6CMP1"/>
<dbReference type="OrthoDB" id="8117292at2"/>
<dbReference type="InterPro" id="IPR023393">
    <property type="entry name" value="START-like_dom_sf"/>
</dbReference>
<comment type="similarity">
    <text evidence="1">Belongs to the AHA1 family.</text>
</comment>
<accession>A0A0L6CMP1</accession>
<evidence type="ECO:0000256" key="1">
    <source>
        <dbReference type="ARBA" id="ARBA00006817"/>
    </source>
</evidence>
<feature type="domain" description="Activator of Hsp90 ATPase homologue 1/2-like C-terminal" evidence="2">
    <location>
        <begin position="28"/>
        <end position="137"/>
    </location>
</feature>
<dbReference type="EMBL" id="LAIR01000002">
    <property type="protein sequence ID" value="KNX38930.1"/>
    <property type="molecule type" value="Genomic_DNA"/>
</dbReference>